<evidence type="ECO:0000313" key="3">
    <source>
        <dbReference type="Proteomes" id="UP000257109"/>
    </source>
</evidence>
<dbReference type="AlphaFoldDB" id="A0A371FKZ6"/>
<evidence type="ECO:0000313" key="2">
    <source>
        <dbReference type="EMBL" id="RDX78999.1"/>
    </source>
</evidence>
<reference evidence="2" key="1">
    <citation type="submission" date="2018-05" db="EMBL/GenBank/DDBJ databases">
        <title>Draft genome of Mucuna pruriens seed.</title>
        <authorList>
            <person name="Nnadi N.E."/>
            <person name="Vos R."/>
            <person name="Hasami M.H."/>
            <person name="Devisetty U.K."/>
            <person name="Aguiy J.C."/>
        </authorList>
    </citation>
    <scope>NUCLEOTIDE SEQUENCE [LARGE SCALE GENOMIC DNA]</scope>
    <source>
        <strain evidence="2">JCA_2017</strain>
    </source>
</reference>
<name>A0A371FKZ6_MUCPR</name>
<dbReference type="EMBL" id="QJKJ01008671">
    <property type="protein sequence ID" value="RDX78999.1"/>
    <property type="molecule type" value="Genomic_DNA"/>
</dbReference>
<feature type="compositionally biased region" description="Basic residues" evidence="1">
    <location>
        <begin position="115"/>
        <end position="125"/>
    </location>
</feature>
<feature type="compositionally biased region" description="Polar residues" evidence="1">
    <location>
        <begin position="91"/>
        <end position="101"/>
    </location>
</feature>
<feature type="non-terminal residue" evidence="2">
    <location>
        <position position="1"/>
    </location>
</feature>
<evidence type="ECO:0000256" key="1">
    <source>
        <dbReference type="SAM" id="MobiDB-lite"/>
    </source>
</evidence>
<protein>
    <submittedName>
        <fullName evidence="2">Uncharacterized protein</fullName>
    </submittedName>
</protein>
<dbReference type="STRING" id="157652.A0A371FKZ6"/>
<feature type="region of interest" description="Disordered" evidence="1">
    <location>
        <begin position="91"/>
        <end position="125"/>
    </location>
</feature>
<sequence>MRLVEVKIRLDLSRKAVRRSTPITRSSSSCVEPSYPQIWSKVWSYLVLHHNDFARLFSLHNDAILHTCEVSDNVTAILHVALEGGFLSFSSDGQRGSNSVDSRIGDFGKKPGTGSHKKKKKKKNKRFETWKLIFTKAKQYAKDYNEQQKELIRLKHEANIKEGF</sequence>
<proteinExistence type="predicted"/>
<comment type="caution">
    <text evidence="2">The sequence shown here is derived from an EMBL/GenBank/DDBJ whole genome shotgun (WGS) entry which is preliminary data.</text>
</comment>
<dbReference type="Proteomes" id="UP000257109">
    <property type="component" value="Unassembled WGS sequence"/>
</dbReference>
<dbReference type="OrthoDB" id="534815at2759"/>
<keyword evidence="3" id="KW-1185">Reference proteome</keyword>
<organism evidence="2 3">
    <name type="scientific">Mucuna pruriens</name>
    <name type="common">Velvet bean</name>
    <name type="synonym">Dolichos pruriens</name>
    <dbReference type="NCBI Taxonomy" id="157652"/>
    <lineage>
        <taxon>Eukaryota</taxon>
        <taxon>Viridiplantae</taxon>
        <taxon>Streptophyta</taxon>
        <taxon>Embryophyta</taxon>
        <taxon>Tracheophyta</taxon>
        <taxon>Spermatophyta</taxon>
        <taxon>Magnoliopsida</taxon>
        <taxon>eudicotyledons</taxon>
        <taxon>Gunneridae</taxon>
        <taxon>Pentapetalae</taxon>
        <taxon>rosids</taxon>
        <taxon>fabids</taxon>
        <taxon>Fabales</taxon>
        <taxon>Fabaceae</taxon>
        <taxon>Papilionoideae</taxon>
        <taxon>50 kb inversion clade</taxon>
        <taxon>NPAAA clade</taxon>
        <taxon>indigoferoid/millettioid clade</taxon>
        <taxon>Phaseoleae</taxon>
        <taxon>Mucuna</taxon>
    </lineage>
</organism>
<gene>
    <name evidence="2" type="ORF">CR513_40632</name>
</gene>
<accession>A0A371FKZ6</accession>